<sequence length="262" mass="26873">MTGLTILVAVVAMVLVIGRERRIYKANKAFRAAAVQVVSPPGPRWWQVALSNLIYAALIGALLLALVRLVPANDTTPGPSTPLDGTTDGSGPSTGTAHSSASSNSSTPKGGFPMTDAFAIQRVRDGYLADIARRNTLIQEHQQSAAALEADNVIDARHAEVAAALIDQINADAAAVWAPVTEVDAAVLATSHTLTAGLPRSGKSAALPLLLAALYSAVSDVTGMDAKDVEYMVHDHFGGGDCPACLLTGAGDLAALDGIDGA</sequence>
<protein>
    <submittedName>
        <fullName evidence="3">Uncharacterized protein</fullName>
    </submittedName>
</protein>
<keyword evidence="2" id="KW-0472">Membrane</keyword>
<keyword evidence="2" id="KW-0812">Transmembrane</keyword>
<evidence type="ECO:0000313" key="4">
    <source>
        <dbReference type="Proteomes" id="UP001499854"/>
    </source>
</evidence>
<proteinExistence type="predicted"/>
<gene>
    <name evidence="3" type="ORF">GCM10009838_07770</name>
</gene>
<evidence type="ECO:0000256" key="2">
    <source>
        <dbReference type="SAM" id="Phobius"/>
    </source>
</evidence>
<evidence type="ECO:0000313" key="3">
    <source>
        <dbReference type="EMBL" id="GAA1954694.1"/>
    </source>
</evidence>
<feature type="compositionally biased region" description="Low complexity" evidence="1">
    <location>
        <begin position="84"/>
        <end position="110"/>
    </location>
</feature>
<dbReference type="EMBL" id="BAAAQM010000003">
    <property type="protein sequence ID" value="GAA1954694.1"/>
    <property type="molecule type" value="Genomic_DNA"/>
</dbReference>
<comment type="caution">
    <text evidence="3">The sequence shown here is derived from an EMBL/GenBank/DDBJ whole genome shotgun (WGS) entry which is preliminary data.</text>
</comment>
<dbReference type="Proteomes" id="UP001499854">
    <property type="component" value="Unassembled WGS sequence"/>
</dbReference>
<evidence type="ECO:0000256" key="1">
    <source>
        <dbReference type="SAM" id="MobiDB-lite"/>
    </source>
</evidence>
<organism evidence="3 4">
    <name type="scientific">Catenulispora subtropica</name>
    <dbReference type="NCBI Taxonomy" id="450798"/>
    <lineage>
        <taxon>Bacteria</taxon>
        <taxon>Bacillati</taxon>
        <taxon>Actinomycetota</taxon>
        <taxon>Actinomycetes</taxon>
        <taxon>Catenulisporales</taxon>
        <taxon>Catenulisporaceae</taxon>
        <taxon>Catenulispora</taxon>
    </lineage>
</organism>
<reference evidence="4" key="1">
    <citation type="journal article" date="2019" name="Int. J. Syst. Evol. Microbiol.">
        <title>The Global Catalogue of Microorganisms (GCM) 10K type strain sequencing project: providing services to taxonomists for standard genome sequencing and annotation.</title>
        <authorList>
            <consortium name="The Broad Institute Genomics Platform"/>
            <consortium name="The Broad Institute Genome Sequencing Center for Infectious Disease"/>
            <person name="Wu L."/>
            <person name="Ma J."/>
        </authorList>
    </citation>
    <scope>NUCLEOTIDE SEQUENCE [LARGE SCALE GENOMIC DNA]</scope>
    <source>
        <strain evidence="4">JCM 16013</strain>
    </source>
</reference>
<dbReference type="RefSeq" id="WP_344655510.1">
    <property type="nucleotide sequence ID" value="NZ_BAAAQM010000003.1"/>
</dbReference>
<name>A0ABP5BYB3_9ACTN</name>
<accession>A0ABP5BYB3</accession>
<keyword evidence="2" id="KW-1133">Transmembrane helix</keyword>
<feature type="region of interest" description="Disordered" evidence="1">
    <location>
        <begin position="76"/>
        <end position="110"/>
    </location>
</feature>
<feature type="transmembrane region" description="Helical" evidence="2">
    <location>
        <begin position="45"/>
        <end position="67"/>
    </location>
</feature>
<keyword evidence="4" id="KW-1185">Reference proteome</keyword>